<dbReference type="InterPro" id="IPR043917">
    <property type="entry name" value="DUF5753"/>
</dbReference>
<comment type="caution">
    <text evidence="2">The sequence shown here is derived from an EMBL/GenBank/DDBJ whole genome shotgun (WGS) entry which is preliminary data.</text>
</comment>
<feature type="domain" description="HTH cro/C1-type" evidence="1">
    <location>
        <begin position="24"/>
        <end position="78"/>
    </location>
</feature>
<gene>
    <name evidence="2" type="ORF">FHR83_007487</name>
</gene>
<dbReference type="GO" id="GO:0003677">
    <property type="term" value="F:DNA binding"/>
    <property type="evidence" value="ECO:0007669"/>
    <property type="project" value="InterPro"/>
</dbReference>
<name>A0A7W5AP92_9ACTN</name>
<dbReference type="EMBL" id="JACHXF010000021">
    <property type="protein sequence ID" value="MBB3099771.1"/>
    <property type="molecule type" value="Genomic_DNA"/>
</dbReference>
<protein>
    <submittedName>
        <fullName evidence="2">Transcriptional regulator with XRE-family HTH domain</fullName>
    </submittedName>
</protein>
<sequence>MESTGVVVRKMAPTIRLRRLAGELRKLRIGAGLKIEDVVKQTQIDQSSIYRIERALTRPQRRTLTALLNLYGVPAERQATLLNWLKESNQQGWFRVYEPYLPEQYQALIAFEYEAESLQTYESMFVPGLLQTEAYARALIKGVVPAIDEDDLQRRVEVRMQRQSVLQRPIPMQLWALVDEAAIRRVVGGSDVMQEQMRHLLEAAARPHIRLQVVPFGAGAHPGMPGSFIRLDFADQFDAPMIYTDSMAGDALFRPGFDGDIETWEKIQLCRHRRSTPMTCVSV</sequence>
<keyword evidence="3" id="KW-1185">Reference proteome</keyword>
<dbReference type="PROSITE" id="PS50943">
    <property type="entry name" value="HTH_CROC1"/>
    <property type="match status" value="1"/>
</dbReference>
<dbReference type="InterPro" id="IPR010982">
    <property type="entry name" value="Lambda_DNA-bd_dom_sf"/>
</dbReference>
<dbReference type="Gene3D" id="1.10.260.40">
    <property type="entry name" value="lambda repressor-like DNA-binding domains"/>
    <property type="match status" value="1"/>
</dbReference>
<accession>A0A7W5AP92</accession>
<evidence type="ECO:0000259" key="1">
    <source>
        <dbReference type="PROSITE" id="PS50943"/>
    </source>
</evidence>
<dbReference type="InterPro" id="IPR001387">
    <property type="entry name" value="Cro/C1-type_HTH"/>
</dbReference>
<reference evidence="2 3" key="1">
    <citation type="submission" date="2020-08" db="EMBL/GenBank/DDBJ databases">
        <title>Genomic Encyclopedia of Type Strains, Phase III (KMG-III): the genomes of soil and plant-associated and newly described type strains.</title>
        <authorList>
            <person name="Whitman W."/>
        </authorList>
    </citation>
    <scope>NUCLEOTIDE SEQUENCE [LARGE SCALE GENOMIC DNA]</scope>
    <source>
        <strain evidence="2 3">CECT 3287</strain>
    </source>
</reference>
<dbReference type="SMART" id="SM00530">
    <property type="entry name" value="HTH_XRE"/>
    <property type="match status" value="1"/>
</dbReference>
<organism evidence="2 3">
    <name type="scientific">Actinoplanes campanulatus</name>
    <dbReference type="NCBI Taxonomy" id="113559"/>
    <lineage>
        <taxon>Bacteria</taxon>
        <taxon>Bacillati</taxon>
        <taxon>Actinomycetota</taxon>
        <taxon>Actinomycetes</taxon>
        <taxon>Micromonosporales</taxon>
        <taxon>Micromonosporaceae</taxon>
        <taxon>Actinoplanes</taxon>
    </lineage>
</organism>
<evidence type="ECO:0000313" key="3">
    <source>
        <dbReference type="Proteomes" id="UP000590749"/>
    </source>
</evidence>
<evidence type="ECO:0000313" key="2">
    <source>
        <dbReference type="EMBL" id="MBB3099771.1"/>
    </source>
</evidence>
<dbReference type="CDD" id="cd00093">
    <property type="entry name" value="HTH_XRE"/>
    <property type="match status" value="1"/>
</dbReference>
<dbReference type="Pfam" id="PF13560">
    <property type="entry name" value="HTH_31"/>
    <property type="match status" value="1"/>
</dbReference>
<feature type="non-terminal residue" evidence="2">
    <location>
        <position position="283"/>
    </location>
</feature>
<dbReference type="Proteomes" id="UP000590749">
    <property type="component" value="Unassembled WGS sequence"/>
</dbReference>
<dbReference type="SUPFAM" id="SSF47413">
    <property type="entry name" value="lambda repressor-like DNA-binding domains"/>
    <property type="match status" value="1"/>
</dbReference>
<proteinExistence type="predicted"/>
<dbReference type="Pfam" id="PF19054">
    <property type="entry name" value="DUF5753"/>
    <property type="match status" value="1"/>
</dbReference>
<dbReference type="RefSeq" id="WP_221246131.1">
    <property type="nucleotide sequence ID" value="NZ_JACHXF010000021.1"/>
</dbReference>
<dbReference type="AlphaFoldDB" id="A0A7W5AP92"/>